<dbReference type="EMBL" id="VSSQ01004251">
    <property type="protein sequence ID" value="MPM24383.1"/>
    <property type="molecule type" value="Genomic_DNA"/>
</dbReference>
<sequence length="332" mass="36993">MIINKSILHILDFNSGMCIISQKELDFSDITIYEYLEKHLEHIKSDLNQKSGAFASGSSFFVQLDKYLAEQGSFMELSVYIGNILYEQIARSDKAVPTDLLVVDFSDNGTMYLALLLLTSKIAYTHQVLTSDGSIHNEIIKHHAILPNTTQKVDSYALIRCDNFAIGFIDKKSLIDGQEVYLLPDILLQCTATISGKEAIKTVSQIAAEVAEKHGANSAVILSKAKNYLLENAETSTSFSPTELGQEVFAGSQVMQQEFESQIIEAQLPQNVKVEKTLAMKTAKNHKIKTDTGIEITFPAEYFENHDFIEFINNPDGTISIEVKNIGRILNK</sequence>
<dbReference type="AlphaFoldDB" id="A0A644YCY0"/>
<dbReference type="InterPro" id="IPR007358">
    <property type="entry name" value="Nucleoid_associated_NdpA"/>
</dbReference>
<evidence type="ECO:0000313" key="1">
    <source>
        <dbReference type="EMBL" id="MPM24383.1"/>
    </source>
</evidence>
<accession>A0A644YCY0</accession>
<reference evidence="1" key="1">
    <citation type="submission" date="2019-08" db="EMBL/GenBank/DDBJ databases">
        <authorList>
            <person name="Kucharzyk K."/>
            <person name="Murdoch R.W."/>
            <person name="Higgins S."/>
            <person name="Loffler F."/>
        </authorList>
    </citation>
    <scope>NUCLEOTIDE SEQUENCE</scope>
</reference>
<dbReference type="GO" id="GO:0009295">
    <property type="term" value="C:nucleoid"/>
    <property type="evidence" value="ECO:0007669"/>
    <property type="project" value="InterPro"/>
</dbReference>
<evidence type="ECO:0008006" key="2">
    <source>
        <dbReference type="Google" id="ProtNLM"/>
    </source>
</evidence>
<comment type="caution">
    <text evidence="1">The sequence shown here is derived from an EMBL/GenBank/DDBJ whole genome shotgun (WGS) entry which is preliminary data.</text>
</comment>
<dbReference type="Pfam" id="PF04245">
    <property type="entry name" value="NA37"/>
    <property type="match status" value="1"/>
</dbReference>
<proteinExistence type="predicted"/>
<protein>
    <recommendedName>
        <fullName evidence="2">Nucleoid-associated protein YejK</fullName>
    </recommendedName>
</protein>
<organism evidence="1">
    <name type="scientific">bioreactor metagenome</name>
    <dbReference type="NCBI Taxonomy" id="1076179"/>
    <lineage>
        <taxon>unclassified sequences</taxon>
        <taxon>metagenomes</taxon>
        <taxon>ecological metagenomes</taxon>
    </lineage>
</organism>
<gene>
    <name evidence="1" type="ORF">SDC9_70865</name>
</gene>
<name>A0A644YCY0_9ZZZZ</name>